<evidence type="ECO:0008006" key="3">
    <source>
        <dbReference type="Google" id="ProtNLM"/>
    </source>
</evidence>
<keyword evidence="2" id="KW-1185">Reference proteome</keyword>
<gene>
    <name evidence="1" type="ORF">KV113_24835</name>
</gene>
<comment type="caution">
    <text evidence="1">The sequence shown here is derived from an EMBL/GenBank/DDBJ whole genome shotgun (WGS) entry which is preliminary data.</text>
</comment>
<accession>A0ABU5Y3I5</accession>
<protein>
    <recommendedName>
        <fullName evidence="3">DUF222 domain-containing protein</fullName>
    </recommendedName>
</protein>
<evidence type="ECO:0000313" key="2">
    <source>
        <dbReference type="Proteomes" id="UP001298593"/>
    </source>
</evidence>
<reference evidence="1 2" key="1">
    <citation type="submission" date="2023-12" db="EMBL/GenBank/DDBJ databases">
        <title>Description of new species of Mycobacterium terrae complex isolated from sewage at the Sao Paulo Zoological Park Foundation in Brazil.</title>
        <authorList>
            <person name="Romagnoli C.L."/>
            <person name="Conceicao E.C."/>
            <person name="Machado E."/>
            <person name="Barreto L.B.P.F."/>
            <person name="Sharma A."/>
            <person name="Silva N.M."/>
            <person name="Marques L.E."/>
            <person name="Juliana M.A."/>
            <person name="Lourenco M.C.S."/>
            <person name="Digiampietri L.A."/>
            <person name="Suffys P.N."/>
            <person name="Viana-Niero C."/>
        </authorList>
    </citation>
    <scope>NUCLEOTIDE SEQUENCE [LARGE SCALE GENOMIC DNA]</scope>
    <source>
        <strain evidence="1 2">MYC340</strain>
    </source>
</reference>
<sequence length="262" mass="27978">MSVMPNWQTVDRLIAATTQAGGKIPASVADVVKVRDAVKAWDAPDPTDLAGIISRGEMTAENAHQVMADALIQPNRTPADITSTSLHQLARRAFSLVTADADKLVRTLQPAHHAAAEKMAKAAEVVDAGTSAEQALQHPEGPAAWQALAEARRVLDAVDVVVDLLVGDFEVLGQREPWMHRMNLRHSLMYCATADNYPAALRVLTLANGSGGPRGGRWHHAPGSLALQLPSAAAALLDEIRQAHLEREAADYARTHGVVKTG</sequence>
<dbReference type="EMBL" id="JAYJJU010000040">
    <property type="protein sequence ID" value="MEB3034772.1"/>
    <property type="molecule type" value="Genomic_DNA"/>
</dbReference>
<evidence type="ECO:0000313" key="1">
    <source>
        <dbReference type="EMBL" id="MEB3034772.1"/>
    </source>
</evidence>
<organism evidence="1 2">
    <name type="scientific">[Mycobacterium] nativiensis</name>
    <dbReference type="NCBI Taxonomy" id="2855503"/>
    <lineage>
        <taxon>Bacteria</taxon>
        <taxon>Bacillati</taxon>
        <taxon>Actinomycetota</taxon>
        <taxon>Actinomycetes</taxon>
        <taxon>Mycobacteriales</taxon>
        <taxon>Mycobacteriaceae</taxon>
        <taxon>Mycolicibacter</taxon>
    </lineage>
</organism>
<dbReference type="RefSeq" id="WP_224971061.1">
    <property type="nucleotide sequence ID" value="NZ_JAYJJU010000040.1"/>
</dbReference>
<dbReference type="Proteomes" id="UP001298593">
    <property type="component" value="Unassembled WGS sequence"/>
</dbReference>
<proteinExistence type="predicted"/>
<name>A0ABU5Y3I5_9MYCO</name>